<evidence type="ECO:0000256" key="1">
    <source>
        <dbReference type="SAM" id="MobiDB-lite"/>
    </source>
</evidence>
<proteinExistence type="predicted"/>
<gene>
    <name evidence="3" type="ORF">ACFQ2T_05940</name>
</gene>
<dbReference type="Proteomes" id="UP001597206">
    <property type="component" value="Unassembled WGS sequence"/>
</dbReference>
<feature type="region of interest" description="Disordered" evidence="1">
    <location>
        <begin position="26"/>
        <end position="97"/>
    </location>
</feature>
<keyword evidence="2" id="KW-0732">Signal</keyword>
<name>A0ABW3PCV8_9PROT</name>
<feature type="compositionally biased region" description="Basic and acidic residues" evidence="1">
    <location>
        <begin position="74"/>
        <end position="86"/>
    </location>
</feature>
<comment type="caution">
    <text evidence="3">The sequence shown here is derived from an EMBL/GenBank/DDBJ whole genome shotgun (WGS) entry which is preliminary data.</text>
</comment>
<protein>
    <submittedName>
        <fullName evidence="3">Uncharacterized protein</fullName>
    </submittedName>
</protein>
<feature type="signal peptide" evidence="2">
    <location>
        <begin position="1"/>
        <end position="22"/>
    </location>
</feature>
<organism evidence="3 4">
    <name type="scientific">Methylophilus flavus</name>
    <dbReference type="NCBI Taxonomy" id="640084"/>
    <lineage>
        <taxon>Bacteria</taxon>
        <taxon>Pseudomonadati</taxon>
        <taxon>Pseudomonadota</taxon>
        <taxon>Betaproteobacteria</taxon>
        <taxon>Nitrosomonadales</taxon>
        <taxon>Methylophilaceae</taxon>
        <taxon>Methylophilus</taxon>
    </lineage>
</organism>
<accession>A0ABW3PCV8</accession>
<reference evidence="4" key="1">
    <citation type="journal article" date="2019" name="Int. J. Syst. Evol. Microbiol.">
        <title>The Global Catalogue of Microorganisms (GCM) 10K type strain sequencing project: providing services to taxonomists for standard genome sequencing and annotation.</title>
        <authorList>
            <consortium name="The Broad Institute Genomics Platform"/>
            <consortium name="The Broad Institute Genome Sequencing Center for Infectious Disease"/>
            <person name="Wu L."/>
            <person name="Ma J."/>
        </authorList>
    </citation>
    <scope>NUCLEOTIDE SEQUENCE [LARGE SCALE GENOMIC DNA]</scope>
    <source>
        <strain evidence="4">CCUG 58411</strain>
    </source>
</reference>
<evidence type="ECO:0000256" key="2">
    <source>
        <dbReference type="SAM" id="SignalP"/>
    </source>
</evidence>
<dbReference type="EMBL" id="JBHTLN010000001">
    <property type="protein sequence ID" value="MFD1122035.1"/>
    <property type="molecule type" value="Genomic_DNA"/>
</dbReference>
<sequence>MNKLLTVLLASVFMSATTAVIAADATGGDVPPAHQQKKEVPNSTKNGDYLQDQPDNNGSNANQGSGNKQSKPGNLEKSKRFQEKPAEGGTGVNQQNK</sequence>
<dbReference type="RefSeq" id="WP_379031824.1">
    <property type="nucleotide sequence ID" value="NZ_JBHTLN010000001.1"/>
</dbReference>
<evidence type="ECO:0000313" key="4">
    <source>
        <dbReference type="Proteomes" id="UP001597206"/>
    </source>
</evidence>
<feature type="chain" id="PRO_5045929328" evidence="2">
    <location>
        <begin position="23"/>
        <end position="97"/>
    </location>
</feature>
<feature type="compositionally biased region" description="Low complexity" evidence="1">
    <location>
        <begin position="56"/>
        <end position="70"/>
    </location>
</feature>
<evidence type="ECO:0000313" key="3">
    <source>
        <dbReference type="EMBL" id="MFD1122035.1"/>
    </source>
</evidence>
<keyword evidence="4" id="KW-1185">Reference proteome</keyword>